<organism evidence="1 2">
    <name type="scientific">SAR324 cluster bacterium</name>
    <dbReference type="NCBI Taxonomy" id="2024889"/>
    <lineage>
        <taxon>Bacteria</taxon>
        <taxon>Deltaproteobacteria</taxon>
        <taxon>SAR324 cluster</taxon>
    </lineage>
</organism>
<keyword evidence="1" id="KW-0808">Transferase</keyword>
<evidence type="ECO:0000313" key="2">
    <source>
        <dbReference type="Proteomes" id="UP000218113"/>
    </source>
</evidence>
<reference evidence="2" key="1">
    <citation type="submission" date="2017-08" db="EMBL/GenBank/DDBJ databases">
        <title>A dynamic microbial community with high functional redundancy inhabits the cold, oxic subseafloor aquifer.</title>
        <authorList>
            <person name="Tully B.J."/>
            <person name="Wheat C.G."/>
            <person name="Glazer B.T."/>
            <person name="Huber J.A."/>
        </authorList>
    </citation>
    <scope>NUCLEOTIDE SEQUENCE [LARGE SCALE GENOMIC DNA]</scope>
</reference>
<proteinExistence type="predicted"/>
<dbReference type="GO" id="GO:0016740">
    <property type="term" value="F:transferase activity"/>
    <property type="evidence" value="ECO:0007669"/>
    <property type="project" value="UniProtKB-KW"/>
</dbReference>
<sequence>MNNLAPVILFVYNRLDETRSTIDALKSNFLAKESTLYIFSDATKKNTSDTNVLRVRKYIKTIDGFKNVVIIERDENFGLAKSIIEGVSEIIKKFGKVIVLEDDLVTSKNFLCYMNQSLVAYKDREDIFSISGYTGALPSLKKYNSSTYLSYRPSSWGWATWVDQWKNIDWDIKDYDKFIENREETKKFNRGGVDMTRMLKHYKEGKNRSWAIRWAYAMYRENKLCIYPSISKIQNIGFGKNATHCVGINIYKTTLDLTSLCDFEFSQEKEPNTQLVKEFKYQYSYTNKLIKKSLNFFVSNR</sequence>
<dbReference type="Proteomes" id="UP000218113">
    <property type="component" value="Unassembled WGS sequence"/>
</dbReference>
<dbReference type="AlphaFoldDB" id="A0A2A4T3I5"/>
<name>A0A2A4T3I5_9DELT</name>
<protein>
    <submittedName>
        <fullName evidence="1">Sugar transferase</fullName>
    </submittedName>
</protein>
<dbReference type="InterPro" id="IPR029044">
    <property type="entry name" value="Nucleotide-diphossugar_trans"/>
</dbReference>
<evidence type="ECO:0000313" key="1">
    <source>
        <dbReference type="EMBL" id="PCI27954.1"/>
    </source>
</evidence>
<accession>A0A2A4T3I5</accession>
<comment type="caution">
    <text evidence="1">The sequence shown here is derived from an EMBL/GenBank/DDBJ whole genome shotgun (WGS) entry which is preliminary data.</text>
</comment>
<dbReference type="Gene3D" id="3.90.550.10">
    <property type="entry name" value="Spore Coat Polysaccharide Biosynthesis Protein SpsA, Chain A"/>
    <property type="match status" value="1"/>
</dbReference>
<dbReference type="SUPFAM" id="SSF53448">
    <property type="entry name" value="Nucleotide-diphospho-sugar transferases"/>
    <property type="match status" value="1"/>
</dbReference>
<gene>
    <name evidence="1" type="ORF">COB67_07415</name>
</gene>
<dbReference type="EMBL" id="NVSR01000044">
    <property type="protein sequence ID" value="PCI27954.1"/>
    <property type="molecule type" value="Genomic_DNA"/>
</dbReference>